<dbReference type="RefSeq" id="XP_024398503.1">
    <property type="nucleotide sequence ID" value="XM_024542735.2"/>
</dbReference>
<dbReference type="Gramene" id="Pp3c16_12870V3.1">
    <property type="protein sequence ID" value="Pp3c16_12870V3.1"/>
    <property type="gene ID" value="Pp3c16_12870"/>
</dbReference>
<feature type="region of interest" description="Disordered" evidence="1">
    <location>
        <begin position="337"/>
        <end position="357"/>
    </location>
</feature>
<reference evidence="3" key="3">
    <citation type="submission" date="2020-12" db="UniProtKB">
        <authorList>
            <consortium name="EnsemblPlants"/>
        </authorList>
    </citation>
    <scope>IDENTIFICATION</scope>
</reference>
<reference evidence="2 4" key="1">
    <citation type="journal article" date="2008" name="Science">
        <title>The Physcomitrella genome reveals evolutionary insights into the conquest of land by plants.</title>
        <authorList>
            <person name="Rensing S."/>
            <person name="Lang D."/>
            <person name="Zimmer A."/>
            <person name="Terry A."/>
            <person name="Salamov A."/>
            <person name="Shapiro H."/>
            <person name="Nishiyama T."/>
            <person name="Perroud P.-F."/>
            <person name="Lindquist E."/>
            <person name="Kamisugi Y."/>
            <person name="Tanahashi T."/>
            <person name="Sakakibara K."/>
            <person name="Fujita T."/>
            <person name="Oishi K."/>
            <person name="Shin-I T."/>
            <person name="Kuroki Y."/>
            <person name="Toyoda A."/>
            <person name="Suzuki Y."/>
            <person name="Hashimoto A."/>
            <person name="Yamaguchi K."/>
            <person name="Sugano A."/>
            <person name="Kohara Y."/>
            <person name="Fujiyama A."/>
            <person name="Anterola A."/>
            <person name="Aoki S."/>
            <person name="Ashton N."/>
            <person name="Barbazuk W.B."/>
            <person name="Barker E."/>
            <person name="Bennetzen J."/>
            <person name="Bezanilla M."/>
            <person name="Blankenship R."/>
            <person name="Cho S.H."/>
            <person name="Dutcher S."/>
            <person name="Estelle M."/>
            <person name="Fawcett J.A."/>
            <person name="Gundlach H."/>
            <person name="Hanada K."/>
            <person name="Heyl A."/>
            <person name="Hicks K.A."/>
            <person name="Hugh J."/>
            <person name="Lohr M."/>
            <person name="Mayer K."/>
            <person name="Melkozernov A."/>
            <person name="Murata T."/>
            <person name="Nelson D."/>
            <person name="Pils B."/>
            <person name="Prigge M."/>
            <person name="Reiss B."/>
            <person name="Renner T."/>
            <person name="Rombauts S."/>
            <person name="Rushton P."/>
            <person name="Sanderfoot A."/>
            <person name="Schween G."/>
            <person name="Shiu S.-H."/>
            <person name="Stueber K."/>
            <person name="Theodoulou F.L."/>
            <person name="Tu H."/>
            <person name="Van de Peer Y."/>
            <person name="Verrier P.J."/>
            <person name="Waters E."/>
            <person name="Wood A."/>
            <person name="Yang L."/>
            <person name="Cove D."/>
            <person name="Cuming A."/>
            <person name="Hasebe M."/>
            <person name="Lucas S."/>
            <person name="Mishler D.B."/>
            <person name="Reski R."/>
            <person name="Grigoriev I."/>
            <person name="Quatrano R.S."/>
            <person name="Boore J.L."/>
        </authorList>
    </citation>
    <scope>NUCLEOTIDE SEQUENCE [LARGE SCALE GENOMIC DNA]</scope>
    <source>
        <strain evidence="3 4">cv. Gransden 2004</strain>
    </source>
</reference>
<evidence type="ECO:0000256" key="1">
    <source>
        <dbReference type="SAM" id="MobiDB-lite"/>
    </source>
</evidence>
<feature type="region of interest" description="Disordered" evidence="1">
    <location>
        <begin position="114"/>
        <end position="139"/>
    </location>
</feature>
<proteinExistence type="predicted"/>
<keyword evidence="4" id="KW-1185">Reference proteome</keyword>
<dbReference type="EMBL" id="ABEU02000016">
    <property type="protein sequence ID" value="PNR37786.1"/>
    <property type="molecule type" value="Genomic_DNA"/>
</dbReference>
<gene>
    <name evidence="3" type="primary">LOC112293402</name>
    <name evidence="2" type="ORF">PHYPA_020895</name>
</gene>
<evidence type="ECO:0000313" key="2">
    <source>
        <dbReference type="EMBL" id="PNR37786.1"/>
    </source>
</evidence>
<dbReference type="Gramene" id="Pp3c16_12870V3.2">
    <property type="protein sequence ID" value="Pp3c16_12870V3.2"/>
    <property type="gene ID" value="Pp3c16_12870"/>
</dbReference>
<dbReference type="GeneID" id="112293402"/>
<dbReference type="EnsemblPlants" id="Pp3c16_12870V3.1">
    <property type="protein sequence ID" value="Pp3c16_12870V3.1"/>
    <property type="gene ID" value="Pp3c16_12870"/>
</dbReference>
<evidence type="ECO:0000313" key="4">
    <source>
        <dbReference type="Proteomes" id="UP000006727"/>
    </source>
</evidence>
<dbReference type="KEGG" id="ppp:112293402"/>
<feature type="compositionally biased region" description="Basic and acidic residues" evidence="1">
    <location>
        <begin position="337"/>
        <end position="350"/>
    </location>
</feature>
<sequence>MFTRNSVGGGLRMERLAMGRMVMTSPCSNVAELAIRASSCRVTQILIVSSSSLRIKMNSTLSSSFLRIPYLRHSHSRECLPLVHCSKGDDENHESSSEGSENSRFWHHSQEDLVGHHGAGLPQSDLSDGAELNRSRRENSELRASLGELSQSLASISAALSEVSRAVQLVANSVDCGPAANRLVVSEAPPTVEMSAVPPEIVAEQESLRLPTGAEMPDITEIPEIEDPAEKQAMEQNIRAHKLAYKIQRAFFQARIEGLGKPFELAVDDFVSTCLEAHAMGIGLKELQLQLILLEGSLTGAFSIQNQRYSDDPIMSEESRVRSSWVRLVFSTLAQVKERSRPEPDASKEEREDEPSDDFVNQLVTLAFEQGYDLERLKLEQNMSGPATSGAIKTMRQSAYLVLLTLQKAMSGAV</sequence>
<organism evidence="2">
    <name type="scientific">Physcomitrium patens</name>
    <name type="common">Spreading-leaved earth moss</name>
    <name type="synonym">Physcomitrella patens</name>
    <dbReference type="NCBI Taxonomy" id="3218"/>
    <lineage>
        <taxon>Eukaryota</taxon>
        <taxon>Viridiplantae</taxon>
        <taxon>Streptophyta</taxon>
        <taxon>Embryophyta</taxon>
        <taxon>Bryophyta</taxon>
        <taxon>Bryophytina</taxon>
        <taxon>Bryopsida</taxon>
        <taxon>Funariidae</taxon>
        <taxon>Funariales</taxon>
        <taxon>Funariaceae</taxon>
        <taxon>Physcomitrium</taxon>
    </lineage>
</organism>
<name>A0A2K1J8D8_PHYPA</name>
<protein>
    <submittedName>
        <fullName evidence="2 3">Uncharacterized protein</fullName>
    </submittedName>
</protein>
<dbReference type="PaxDb" id="3218-PP1S15_232V6.1"/>
<accession>A0A2K1J8D8</accession>
<dbReference type="OrthoDB" id="1937598at2759"/>
<dbReference type="AlphaFoldDB" id="A0A2K1J8D8"/>
<dbReference type="EnsemblPlants" id="Pp3c16_12870V3.2">
    <property type="protein sequence ID" value="Pp3c16_12870V3.2"/>
    <property type="gene ID" value="Pp3c16_12870"/>
</dbReference>
<evidence type="ECO:0000313" key="3">
    <source>
        <dbReference type="EnsemblPlants" id="Pp3c16_12870V3.1"/>
    </source>
</evidence>
<dbReference type="Proteomes" id="UP000006727">
    <property type="component" value="Chromosome 16"/>
</dbReference>
<reference evidence="2 4" key="2">
    <citation type="journal article" date="2018" name="Plant J.">
        <title>The Physcomitrella patens chromosome-scale assembly reveals moss genome structure and evolution.</title>
        <authorList>
            <person name="Lang D."/>
            <person name="Ullrich K.K."/>
            <person name="Murat F."/>
            <person name="Fuchs J."/>
            <person name="Jenkins J."/>
            <person name="Haas F.B."/>
            <person name="Piednoel M."/>
            <person name="Gundlach H."/>
            <person name="Van Bel M."/>
            <person name="Meyberg R."/>
            <person name="Vives C."/>
            <person name="Morata J."/>
            <person name="Symeonidi A."/>
            <person name="Hiss M."/>
            <person name="Muchero W."/>
            <person name="Kamisugi Y."/>
            <person name="Saleh O."/>
            <person name="Blanc G."/>
            <person name="Decker E.L."/>
            <person name="van Gessel N."/>
            <person name="Grimwood J."/>
            <person name="Hayes R.D."/>
            <person name="Graham S.W."/>
            <person name="Gunter L.E."/>
            <person name="McDaniel S.F."/>
            <person name="Hoernstein S.N.W."/>
            <person name="Larsson A."/>
            <person name="Li F.W."/>
            <person name="Perroud P.F."/>
            <person name="Phillips J."/>
            <person name="Ranjan P."/>
            <person name="Rokshar D.S."/>
            <person name="Rothfels C.J."/>
            <person name="Schneider L."/>
            <person name="Shu S."/>
            <person name="Stevenson D.W."/>
            <person name="Thummler F."/>
            <person name="Tillich M."/>
            <person name="Villarreal Aguilar J.C."/>
            <person name="Widiez T."/>
            <person name="Wong G.K."/>
            <person name="Wymore A."/>
            <person name="Zhang Y."/>
            <person name="Zimmer A.D."/>
            <person name="Quatrano R.S."/>
            <person name="Mayer K.F.X."/>
            <person name="Goodstein D."/>
            <person name="Casacuberta J.M."/>
            <person name="Vandepoele K."/>
            <person name="Reski R."/>
            <person name="Cuming A.C."/>
            <person name="Tuskan G.A."/>
            <person name="Maumus F."/>
            <person name="Salse J."/>
            <person name="Schmutz J."/>
            <person name="Rensing S.A."/>
        </authorList>
    </citation>
    <scope>NUCLEOTIDE SEQUENCE [LARGE SCALE GENOMIC DNA]</scope>
    <source>
        <strain evidence="3 4">cv. Gransden 2004</strain>
    </source>
</reference>